<evidence type="ECO:0000313" key="20">
    <source>
        <dbReference type="EMBL" id="CAD7202582.1"/>
    </source>
</evidence>
<comment type="catalytic activity">
    <reaction evidence="10">
        <text>D-serine = pyruvate + NH4(+)</text>
        <dbReference type="Rhea" id="RHEA:13977"/>
        <dbReference type="ChEBI" id="CHEBI:15361"/>
        <dbReference type="ChEBI" id="CHEBI:28938"/>
        <dbReference type="ChEBI" id="CHEBI:35247"/>
        <dbReference type="EC" id="4.3.1.18"/>
    </reaction>
</comment>
<gene>
    <name evidence="20" type="ORF">TDIB3V08_LOCUS8764</name>
</gene>
<accession>A0A7R8VS33</accession>
<dbReference type="PANTHER" id="PTHR48078:SF19">
    <property type="entry name" value="ACT DOMAIN-CONTAINING PROTEIN"/>
    <property type="match status" value="1"/>
</dbReference>
<dbReference type="CDD" id="cd04886">
    <property type="entry name" value="ACT_ThrD-II-like"/>
    <property type="match status" value="1"/>
</dbReference>
<dbReference type="GO" id="GO:0006565">
    <property type="term" value="P:L-serine catabolic process"/>
    <property type="evidence" value="ECO:0007669"/>
    <property type="project" value="TreeGrafter"/>
</dbReference>
<evidence type="ECO:0000256" key="1">
    <source>
        <dbReference type="ARBA" id="ARBA00001933"/>
    </source>
</evidence>
<dbReference type="InterPro" id="IPR001926">
    <property type="entry name" value="TrpB-like_PALP"/>
</dbReference>
<dbReference type="FunFam" id="3.40.50.1100:FF:000041">
    <property type="entry name" value="Threonine ammonia-lyase, variant"/>
    <property type="match status" value="1"/>
</dbReference>
<reference evidence="20" key="1">
    <citation type="submission" date="2020-11" db="EMBL/GenBank/DDBJ databases">
        <authorList>
            <person name="Tran Van P."/>
        </authorList>
    </citation>
    <scope>NUCLEOTIDE SEQUENCE</scope>
</reference>
<dbReference type="GO" id="GO:0030378">
    <property type="term" value="F:serine racemase activity"/>
    <property type="evidence" value="ECO:0007669"/>
    <property type="project" value="UniProtKB-EC"/>
</dbReference>
<dbReference type="EMBL" id="OA569551">
    <property type="protein sequence ID" value="CAD7202582.1"/>
    <property type="molecule type" value="Genomic_DNA"/>
</dbReference>
<evidence type="ECO:0000256" key="17">
    <source>
        <dbReference type="ARBA" id="ARBA00081060"/>
    </source>
</evidence>
<feature type="domain" description="Tryptophan synthase beta chain-like PALP" evidence="19">
    <location>
        <begin position="30"/>
        <end position="226"/>
    </location>
</feature>
<evidence type="ECO:0000256" key="15">
    <source>
        <dbReference type="ARBA" id="ARBA00070760"/>
    </source>
</evidence>
<dbReference type="GO" id="GO:0008721">
    <property type="term" value="F:D-serine ammonia-lyase activity"/>
    <property type="evidence" value="ECO:0007669"/>
    <property type="project" value="UniProtKB-EC"/>
</dbReference>
<dbReference type="EC" id="5.1.1.18" evidence="14"/>
<evidence type="ECO:0000256" key="10">
    <source>
        <dbReference type="ARBA" id="ARBA00050422"/>
    </source>
</evidence>
<evidence type="ECO:0000256" key="6">
    <source>
        <dbReference type="ARBA" id="ARBA00031418"/>
    </source>
</evidence>
<evidence type="ECO:0000256" key="14">
    <source>
        <dbReference type="ARBA" id="ARBA00066592"/>
    </source>
</evidence>
<name>A0A7R8VS33_TIMDO</name>
<evidence type="ECO:0000256" key="16">
    <source>
        <dbReference type="ARBA" id="ARBA00076108"/>
    </source>
</evidence>
<keyword evidence="5" id="KW-0456">Lyase</keyword>
<evidence type="ECO:0000256" key="4">
    <source>
        <dbReference type="ARBA" id="ARBA00022898"/>
    </source>
</evidence>
<evidence type="ECO:0000256" key="11">
    <source>
        <dbReference type="ARBA" id="ARBA00051769"/>
    </source>
</evidence>
<dbReference type="GO" id="GO:0004794">
    <property type="term" value="F:threonine deaminase activity"/>
    <property type="evidence" value="ECO:0007669"/>
    <property type="project" value="TreeGrafter"/>
</dbReference>
<sequence>MFTRSGTKICGRIYIGSFSTSSGNSFLRNLSFKERGARYALLMLSDEKKKKGVISASLGNHALALCYHGKDLKIPVTVVMPIVAPIMKIQSCRQHGASVVVQGDDMGEAKRIAMQLAKERELTYINGYDHPHIMAGQGTLGLEIVEQVPNIDAVIVPVGGGGLIAGVALAVKTLFPHIKIIGVESERCASFSKAVKAGMPVYTKIESTLADGLAVPMVGYNAFATAAPLIDKLASETSFCVSCPAVWFHQCVLDLNACVGKTLCLGWEDLVLKFSGRGFLALRLEFVSRTVFCQLRTTFVVVVKEEWIAIAILRLVELEKCVVEGAGAAGLAAILAGHLDEMKGKRVVLPLCGGNIDTTILGRCLERGLAVDGRLLKFTVTVSDRPGGIAELCRLLSSLGVSIKDIMHERAWIQSDIFSVKVKVVCETRDMSHANQLKQLLYDNYNTVSFGKIPSPVSLDDLDCDPSDEV</sequence>
<dbReference type="GO" id="GO:0005524">
    <property type="term" value="F:ATP binding"/>
    <property type="evidence" value="ECO:0007669"/>
    <property type="project" value="UniProtKB-ARBA"/>
</dbReference>
<evidence type="ECO:0000259" key="19">
    <source>
        <dbReference type="Pfam" id="PF00291"/>
    </source>
</evidence>
<protein>
    <recommendedName>
        <fullName evidence="15">Serine racemase</fullName>
        <ecNumber evidence="3">4.3.1.17</ecNumber>
        <ecNumber evidence="13">4.3.1.18</ecNumber>
        <ecNumber evidence="14">5.1.1.18</ecNumber>
    </recommendedName>
    <alternativeName>
        <fullName evidence="16">D-serine ammonia-lyase</fullName>
    </alternativeName>
    <alternativeName>
        <fullName evidence="18">D-serine dehydratase</fullName>
    </alternativeName>
    <alternativeName>
        <fullName evidence="17">L-serine ammonia-lyase</fullName>
    </alternativeName>
    <alternativeName>
        <fullName evidence="7">L-serine deaminase</fullName>
    </alternativeName>
    <alternativeName>
        <fullName evidence="6">L-serine dehydratase</fullName>
    </alternativeName>
    <alternativeName>
        <fullName evidence="8">L-threonine dehydratase</fullName>
    </alternativeName>
</protein>
<evidence type="ECO:0000256" key="3">
    <source>
        <dbReference type="ARBA" id="ARBA00012093"/>
    </source>
</evidence>
<dbReference type="Pfam" id="PF00291">
    <property type="entry name" value="PALP"/>
    <property type="match status" value="1"/>
</dbReference>
<dbReference type="EC" id="4.3.1.18" evidence="13"/>
<dbReference type="CDD" id="cd01562">
    <property type="entry name" value="Thr-dehyd"/>
    <property type="match status" value="1"/>
</dbReference>
<comment type="cofactor">
    <cofactor evidence="1">
        <name>pyridoxal 5'-phosphate</name>
        <dbReference type="ChEBI" id="CHEBI:597326"/>
    </cofactor>
</comment>
<comment type="catalytic activity">
    <reaction evidence="11">
        <text>L-serine = D-serine</text>
        <dbReference type="Rhea" id="RHEA:10980"/>
        <dbReference type="ChEBI" id="CHEBI:33384"/>
        <dbReference type="ChEBI" id="CHEBI:35247"/>
        <dbReference type="EC" id="5.1.1.18"/>
    </reaction>
</comment>
<dbReference type="PANTHER" id="PTHR48078">
    <property type="entry name" value="THREONINE DEHYDRATASE, MITOCHONDRIAL-RELATED"/>
    <property type="match status" value="1"/>
</dbReference>
<evidence type="ECO:0000256" key="7">
    <source>
        <dbReference type="ARBA" id="ARBA00041766"/>
    </source>
</evidence>
<evidence type="ECO:0000256" key="8">
    <source>
        <dbReference type="ARBA" id="ARBA00042605"/>
    </source>
</evidence>
<dbReference type="GO" id="GO:0070178">
    <property type="term" value="P:D-serine metabolic process"/>
    <property type="evidence" value="ECO:0007669"/>
    <property type="project" value="UniProtKB-ARBA"/>
</dbReference>
<dbReference type="InterPro" id="IPR050147">
    <property type="entry name" value="Ser/Thr_Dehydratase"/>
</dbReference>
<dbReference type="AlphaFoldDB" id="A0A7R8VS33"/>
<dbReference type="InterPro" id="IPR044561">
    <property type="entry name" value="ACT_ThrD-II-like"/>
</dbReference>
<evidence type="ECO:0000256" key="2">
    <source>
        <dbReference type="ARBA" id="ARBA00010869"/>
    </source>
</evidence>
<evidence type="ECO:0000256" key="9">
    <source>
        <dbReference type="ARBA" id="ARBA00049406"/>
    </source>
</evidence>
<dbReference type="InterPro" id="IPR036052">
    <property type="entry name" value="TrpB-like_PALP_sf"/>
</dbReference>
<organism evidence="20">
    <name type="scientific">Timema douglasi</name>
    <name type="common">Walking stick</name>
    <dbReference type="NCBI Taxonomy" id="61478"/>
    <lineage>
        <taxon>Eukaryota</taxon>
        <taxon>Metazoa</taxon>
        <taxon>Ecdysozoa</taxon>
        <taxon>Arthropoda</taxon>
        <taxon>Hexapoda</taxon>
        <taxon>Insecta</taxon>
        <taxon>Pterygota</taxon>
        <taxon>Neoptera</taxon>
        <taxon>Polyneoptera</taxon>
        <taxon>Phasmatodea</taxon>
        <taxon>Timematodea</taxon>
        <taxon>Timematoidea</taxon>
        <taxon>Timematidae</taxon>
        <taxon>Timema</taxon>
    </lineage>
</organism>
<proteinExistence type="inferred from homology"/>
<dbReference type="Gene3D" id="3.40.50.1100">
    <property type="match status" value="3"/>
</dbReference>
<comment type="function">
    <text evidence="12">Catalyzes the synthesis of D-serine from L-serine. D-serine is a key coagonist with glutamate at NMDA receptors. Has dehydratase activity towards both L-serine and D-serine.</text>
</comment>
<evidence type="ECO:0000256" key="13">
    <source>
        <dbReference type="ARBA" id="ARBA00066349"/>
    </source>
</evidence>
<dbReference type="SUPFAM" id="SSF53686">
    <property type="entry name" value="Tryptophan synthase beta subunit-like PLP-dependent enzymes"/>
    <property type="match status" value="1"/>
</dbReference>
<dbReference type="GO" id="GO:0009097">
    <property type="term" value="P:isoleucine biosynthetic process"/>
    <property type="evidence" value="ECO:0007669"/>
    <property type="project" value="TreeGrafter"/>
</dbReference>
<keyword evidence="4" id="KW-0663">Pyridoxal phosphate</keyword>
<comment type="similarity">
    <text evidence="2">Belongs to the serine/threonine dehydratase family.</text>
</comment>
<dbReference type="GO" id="GO:0006567">
    <property type="term" value="P:L-threonine catabolic process"/>
    <property type="evidence" value="ECO:0007669"/>
    <property type="project" value="TreeGrafter"/>
</dbReference>
<evidence type="ECO:0000256" key="12">
    <source>
        <dbReference type="ARBA" id="ARBA00056426"/>
    </source>
</evidence>
<dbReference type="GO" id="GO:0003941">
    <property type="term" value="F:L-serine ammonia-lyase activity"/>
    <property type="evidence" value="ECO:0007669"/>
    <property type="project" value="UniProtKB-EC"/>
</dbReference>
<comment type="catalytic activity">
    <reaction evidence="9">
        <text>L-serine = pyruvate + NH4(+)</text>
        <dbReference type="Rhea" id="RHEA:19169"/>
        <dbReference type="ChEBI" id="CHEBI:15361"/>
        <dbReference type="ChEBI" id="CHEBI:28938"/>
        <dbReference type="ChEBI" id="CHEBI:33384"/>
        <dbReference type="EC" id="4.3.1.17"/>
    </reaction>
</comment>
<evidence type="ECO:0000256" key="5">
    <source>
        <dbReference type="ARBA" id="ARBA00023239"/>
    </source>
</evidence>
<dbReference type="EC" id="4.3.1.17" evidence="3"/>
<dbReference type="GO" id="GO:0030170">
    <property type="term" value="F:pyridoxal phosphate binding"/>
    <property type="evidence" value="ECO:0007669"/>
    <property type="project" value="UniProtKB-ARBA"/>
</dbReference>
<evidence type="ECO:0000256" key="18">
    <source>
        <dbReference type="ARBA" id="ARBA00081761"/>
    </source>
</evidence>